<dbReference type="InterPro" id="IPR047817">
    <property type="entry name" value="ABC2_TM_bact-type"/>
</dbReference>
<dbReference type="AlphaFoldDB" id="A0A936TDT3"/>
<evidence type="ECO:0000256" key="5">
    <source>
        <dbReference type="ARBA" id="ARBA00022519"/>
    </source>
</evidence>
<dbReference type="GO" id="GO:0005886">
    <property type="term" value="C:plasma membrane"/>
    <property type="evidence" value="ECO:0007669"/>
    <property type="project" value="UniProtKB-SubCell"/>
</dbReference>
<evidence type="ECO:0000256" key="3">
    <source>
        <dbReference type="ARBA" id="ARBA00022448"/>
    </source>
</evidence>
<dbReference type="EMBL" id="JADJZA010000007">
    <property type="protein sequence ID" value="MBK9297941.1"/>
    <property type="molecule type" value="Genomic_DNA"/>
</dbReference>
<feature type="domain" description="ABC transmembrane type-2" evidence="10">
    <location>
        <begin position="49"/>
        <end position="272"/>
    </location>
</feature>
<evidence type="ECO:0000256" key="1">
    <source>
        <dbReference type="ARBA" id="ARBA00004429"/>
    </source>
</evidence>
<feature type="transmembrane region" description="Helical" evidence="9">
    <location>
        <begin position="158"/>
        <end position="180"/>
    </location>
</feature>
<feature type="transmembrane region" description="Helical" evidence="9">
    <location>
        <begin position="222"/>
        <end position="239"/>
    </location>
</feature>
<dbReference type="InterPro" id="IPR013525">
    <property type="entry name" value="ABC2_TM"/>
</dbReference>
<protein>
    <recommendedName>
        <fullName evidence="9">Transport permease protein</fullName>
    </recommendedName>
</protein>
<evidence type="ECO:0000259" key="10">
    <source>
        <dbReference type="PROSITE" id="PS51012"/>
    </source>
</evidence>
<feature type="transmembrane region" description="Helical" evidence="9">
    <location>
        <begin position="251"/>
        <end position="269"/>
    </location>
</feature>
<name>A0A936TDT3_9ACTN</name>
<reference evidence="11 12" key="1">
    <citation type="submission" date="2020-10" db="EMBL/GenBank/DDBJ databases">
        <title>Connecting structure to function with the recovery of over 1000 high-quality activated sludge metagenome-assembled genomes encoding full-length rRNA genes using long-read sequencing.</title>
        <authorList>
            <person name="Singleton C.M."/>
            <person name="Petriglieri F."/>
            <person name="Kristensen J.M."/>
            <person name="Kirkegaard R.H."/>
            <person name="Michaelsen T.Y."/>
            <person name="Andersen M.H."/>
            <person name="Karst S.M."/>
            <person name="Dueholm M.S."/>
            <person name="Nielsen P.H."/>
            <person name="Albertsen M."/>
        </authorList>
    </citation>
    <scope>NUCLEOTIDE SEQUENCE [LARGE SCALE GENOMIC DNA]</scope>
    <source>
        <strain evidence="11">Lyne_18-Q3-R50-59_MAXAC.006</strain>
    </source>
</reference>
<comment type="similarity">
    <text evidence="2 9">Belongs to the ABC-2 integral membrane protein family.</text>
</comment>
<dbReference type="Pfam" id="PF01061">
    <property type="entry name" value="ABC2_membrane"/>
    <property type="match status" value="1"/>
</dbReference>
<evidence type="ECO:0000256" key="6">
    <source>
        <dbReference type="ARBA" id="ARBA00022692"/>
    </source>
</evidence>
<dbReference type="Proteomes" id="UP000727993">
    <property type="component" value="Unassembled WGS sequence"/>
</dbReference>
<dbReference type="PANTHER" id="PTHR30413:SF8">
    <property type="entry name" value="TRANSPORT PERMEASE PROTEIN"/>
    <property type="match status" value="1"/>
</dbReference>
<feature type="transmembrane region" description="Helical" evidence="9">
    <location>
        <begin position="122"/>
        <end position="146"/>
    </location>
</feature>
<organism evidence="11 12">
    <name type="scientific">Candidatus Neomicrothrix subdominans</name>
    <dbReference type="NCBI Taxonomy" id="2954438"/>
    <lineage>
        <taxon>Bacteria</taxon>
        <taxon>Bacillati</taxon>
        <taxon>Actinomycetota</taxon>
        <taxon>Acidimicrobiia</taxon>
        <taxon>Acidimicrobiales</taxon>
        <taxon>Microthrixaceae</taxon>
        <taxon>Candidatus Neomicrothrix</taxon>
    </lineage>
</organism>
<feature type="transmembrane region" description="Helical" evidence="9">
    <location>
        <begin position="52"/>
        <end position="73"/>
    </location>
</feature>
<evidence type="ECO:0000256" key="2">
    <source>
        <dbReference type="ARBA" id="ARBA00007783"/>
    </source>
</evidence>
<evidence type="ECO:0000313" key="12">
    <source>
        <dbReference type="Proteomes" id="UP000727993"/>
    </source>
</evidence>
<comment type="caution">
    <text evidence="11">The sequence shown here is derived from an EMBL/GenBank/DDBJ whole genome shotgun (WGS) entry which is preliminary data.</text>
</comment>
<gene>
    <name evidence="11" type="ORF">IPN02_14130</name>
</gene>
<dbReference type="PROSITE" id="PS51012">
    <property type="entry name" value="ABC_TM2"/>
    <property type="match status" value="1"/>
</dbReference>
<keyword evidence="6 9" id="KW-0812">Transmembrane</keyword>
<keyword evidence="5" id="KW-0997">Cell inner membrane</keyword>
<keyword evidence="3 9" id="KW-0813">Transport</keyword>
<evidence type="ECO:0000256" key="4">
    <source>
        <dbReference type="ARBA" id="ARBA00022475"/>
    </source>
</evidence>
<comment type="subcellular location">
    <subcellularLocation>
        <location evidence="1">Cell inner membrane</location>
        <topology evidence="1">Multi-pass membrane protein</topology>
    </subcellularLocation>
    <subcellularLocation>
        <location evidence="9">Cell membrane</location>
        <topology evidence="9">Multi-pass membrane protein</topology>
    </subcellularLocation>
</comment>
<accession>A0A936TDT3</accession>
<dbReference type="GO" id="GO:0140359">
    <property type="term" value="F:ABC-type transporter activity"/>
    <property type="evidence" value="ECO:0007669"/>
    <property type="project" value="InterPro"/>
</dbReference>
<keyword evidence="8 9" id="KW-0472">Membrane</keyword>
<evidence type="ECO:0000256" key="7">
    <source>
        <dbReference type="ARBA" id="ARBA00022989"/>
    </source>
</evidence>
<feature type="transmembrane region" description="Helical" evidence="9">
    <location>
        <begin position="192"/>
        <end position="210"/>
    </location>
</feature>
<dbReference type="GO" id="GO:0015920">
    <property type="term" value="P:lipopolysaccharide transport"/>
    <property type="evidence" value="ECO:0007669"/>
    <property type="project" value="TreeGrafter"/>
</dbReference>
<keyword evidence="4 9" id="KW-1003">Cell membrane</keyword>
<proteinExistence type="inferred from homology"/>
<evidence type="ECO:0000256" key="8">
    <source>
        <dbReference type="ARBA" id="ARBA00023136"/>
    </source>
</evidence>
<sequence length="279" mass="31568">MTTDVTPPLRPVAAQQPLLVYLREMWRRRDFATSLPMEEVRARHQDTLLGNLWHITNPLLTVLVYYVIFGVILNSSRGVDNYLLWLTIGVFSYNLTSKTVLSGAQAITSNEGLIRAVQFPRALLPVSVTFSHIITFWFELGMLAALSIVMGLYPNPRWLAIPVFLLIHTGFNLGAAMIVARLNDGFRDVAQIVPFLFRLGIYASGVMFPLDKIADRIHGPMLLLVELNPFAAYLTLYRWSFLGLPLTGHQLAVAIGWSVFALVWGFRFFRRAELRYGRG</sequence>
<dbReference type="PANTHER" id="PTHR30413">
    <property type="entry name" value="INNER MEMBRANE TRANSPORT PERMEASE"/>
    <property type="match status" value="1"/>
</dbReference>
<evidence type="ECO:0000256" key="9">
    <source>
        <dbReference type="RuleBase" id="RU361157"/>
    </source>
</evidence>
<keyword evidence="7 9" id="KW-1133">Transmembrane helix</keyword>
<evidence type="ECO:0000313" key="11">
    <source>
        <dbReference type="EMBL" id="MBK9297941.1"/>
    </source>
</evidence>